<protein>
    <submittedName>
        <fullName evidence="2">8-oxo-dGTP pyrophosphatase MutT (NUDIX family)</fullName>
    </submittedName>
</protein>
<dbReference type="CDD" id="cd03674">
    <property type="entry name" value="NUDIX_Hydrolase"/>
    <property type="match status" value="1"/>
</dbReference>
<name>A0A316ALT0_9BACT</name>
<gene>
    <name evidence="2" type="ORF">CLV98_10467</name>
</gene>
<organism evidence="2 3">
    <name type="scientific">Dyadobacter jejuensis</name>
    <dbReference type="NCBI Taxonomy" id="1082580"/>
    <lineage>
        <taxon>Bacteria</taxon>
        <taxon>Pseudomonadati</taxon>
        <taxon>Bacteroidota</taxon>
        <taxon>Cytophagia</taxon>
        <taxon>Cytophagales</taxon>
        <taxon>Spirosomataceae</taxon>
        <taxon>Dyadobacter</taxon>
    </lineage>
</organism>
<dbReference type="PANTHER" id="PTHR43736:SF1">
    <property type="entry name" value="DIHYDRONEOPTERIN TRIPHOSPHATE DIPHOSPHATASE"/>
    <property type="match status" value="1"/>
</dbReference>
<evidence type="ECO:0000313" key="3">
    <source>
        <dbReference type="Proteomes" id="UP000245880"/>
    </source>
</evidence>
<comment type="caution">
    <text evidence="2">The sequence shown here is derived from an EMBL/GenBank/DDBJ whole genome shotgun (WGS) entry which is preliminary data.</text>
</comment>
<sequence length="190" mass="21178">MSSLLALLNNYSPLDPTEDAMYRQTVEFVTSHSNCFERSLSEGHVTASAWVIDPTYGQALMMHHRKLGRWFQPGGHCDGDSDVIGVARKEAEEETGLLNPTLAFPQILDVDVHTIPGNAKDPEHLHYDIRFLFTADPATPLTVNEESRALKWIPLDEVASFNDSESILRLVRKTKVLQNVLLAADGQSVH</sequence>
<keyword evidence="3" id="KW-1185">Reference proteome</keyword>
<dbReference type="AlphaFoldDB" id="A0A316ALT0"/>
<dbReference type="RefSeq" id="WP_109674091.1">
    <property type="nucleotide sequence ID" value="NZ_QGDT01000004.1"/>
</dbReference>
<dbReference type="InterPro" id="IPR000086">
    <property type="entry name" value="NUDIX_hydrolase_dom"/>
</dbReference>
<dbReference type="Pfam" id="PF00293">
    <property type="entry name" value="NUDIX"/>
    <property type="match status" value="1"/>
</dbReference>
<evidence type="ECO:0000259" key="1">
    <source>
        <dbReference type="PROSITE" id="PS51462"/>
    </source>
</evidence>
<reference evidence="2 3" key="1">
    <citation type="submission" date="2018-03" db="EMBL/GenBank/DDBJ databases">
        <title>Genomic Encyclopedia of Archaeal and Bacterial Type Strains, Phase II (KMG-II): from individual species to whole genera.</title>
        <authorList>
            <person name="Goeker M."/>
        </authorList>
    </citation>
    <scope>NUCLEOTIDE SEQUENCE [LARGE SCALE GENOMIC DNA]</scope>
    <source>
        <strain evidence="2 3">DSM 100346</strain>
    </source>
</reference>
<evidence type="ECO:0000313" key="2">
    <source>
        <dbReference type="EMBL" id="PWJ58209.1"/>
    </source>
</evidence>
<dbReference type="Gene3D" id="3.90.79.10">
    <property type="entry name" value="Nucleoside Triphosphate Pyrophosphohydrolase"/>
    <property type="match status" value="1"/>
</dbReference>
<dbReference type="PANTHER" id="PTHR43736">
    <property type="entry name" value="ADP-RIBOSE PYROPHOSPHATASE"/>
    <property type="match status" value="1"/>
</dbReference>
<dbReference type="InterPro" id="IPR015797">
    <property type="entry name" value="NUDIX_hydrolase-like_dom_sf"/>
</dbReference>
<dbReference type="Proteomes" id="UP000245880">
    <property type="component" value="Unassembled WGS sequence"/>
</dbReference>
<dbReference type="OrthoDB" id="9787880at2"/>
<proteinExistence type="predicted"/>
<dbReference type="SUPFAM" id="SSF55811">
    <property type="entry name" value="Nudix"/>
    <property type="match status" value="1"/>
</dbReference>
<dbReference type="EMBL" id="QGDT01000004">
    <property type="protein sequence ID" value="PWJ58209.1"/>
    <property type="molecule type" value="Genomic_DNA"/>
</dbReference>
<accession>A0A316ALT0</accession>
<dbReference type="PROSITE" id="PS51462">
    <property type="entry name" value="NUDIX"/>
    <property type="match status" value="1"/>
</dbReference>
<feature type="domain" description="Nudix hydrolase" evidence="1">
    <location>
        <begin position="42"/>
        <end position="175"/>
    </location>
</feature>